<evidence type="ECO:0000313" key="2">
    <source>
        <dbReference type="EMBL" id="PON31836.1"/>
    </source>
</evidence>
<protein>
    <submittedName>
        <fullName evidence="2">Uncharacterized protein</fullName>
    </submittedName>
</protein>
<keyword evidence="3" id="KW-1185">Reference proteome</keyword>
<evidence type="ECO:0000256" key="1">
    <source>
        <dbReference type="SAM" id="MobiDB-lite"/>
    </source>
</evidence>
<comment type="caution">
    <text evidence="2">The sequence shown here is derived from an EMBL/GenBank/DDBJ whole genome shotgun (WGS) entry which is preliminary data.</text>
</comment>
<dbReference type="Proteomes" id="UP000237105">
    <property type="component" value="Unassembled WGS sequence"/>
</dbReference>
<dbReference type="AlphaFoldDB" id="A0A2P5A5M3"/>
<gene>
    <name evidence="2" type="ORF">PanWU01x14_366550</name>
</gene>
<feature type="non-terminal residue" evidence="2">
    <location>
        <position position="194"/>
    </location>
</feature>
<reference evidence="3" key="1">
    <citation type="submission" date="2016-06" db="EMBL/GenBank/DDBJ databases">
        <title>Parallel loss of symbiosis genes in relatives of nitrogen-fixing non-legume Parasponia.</title>
        <authorList>
            <person name="Van Velzen R."/>
            <person name="Holmer R."/>
            <person name="Bu F."/>
            <person name="Rutten L."/>
            <person name="Van Zeijl A."/>
            <person name="Liu W."/>
            <person name="Santuari L."/>
            <person name="Cao Q."/>
            <person name="Sharma T."/>
            <person name="Shen D."/>
            <person name="Roswanjaya Y."/>
            <person name="Wardhani T."/>
            <person name="Kalhor M.S."/>
            <person name="Jansen J."/>
            <person name="Van den Hoogen J."/>
            <person name="Gungor B."/>
            <person name="Hartog M."/>
            <person name="Hontelez J."/>
            <person name="Verver J."/>
            <person name="Yang W.-C."/>
            <person name="Schijlen E."/>
            <person name="Repin R."/>
            <person name="Schilthuizen M."/>
            <person name="Schranz E."/>
            <person name="Heidstra R."/>
            <person name="Miyata K."/>
            <person name="Fedorova E."/>
            <person name="Kohlen W."/>
            <person name="Bisseling T."/>
            <person name="Smit S."/>
            <person name="Geurts R."/>
        </authorList>
    </citation>
    <scope>NUCLEOTIDE SEQUENCE [LARGE SCALE GENOMIC DNA]</scope>
    <source>
        <strain evidence="3">cv. WU1-14</strain>
    </source>
</reference>
<name>A0A2P5A5M3_PARAD</name>
<organism evidence="2 3">
    <name type="scientific">Parasponia andersonii</name>
    <name type="common">Sponia andersonii</name>
    <dbReference type="NCBI Taxonomy" id="3476"/>
    <lineage>
        <taxon>Eukaryota</taxon>
        <taxon>Viridiplantae</taxon>
        <taxon>Streptophyta</taxon>
        <taxon>Embryophyta</taxon>
        <taxon>Tracheophyta</taxon>
        <taxon>Spermatophyta</taxon>
        <taxon>Magnoliopsida</taxon>
        <taxon>eudicotyledons</taxon>
        <taxon>Gunneridae</taxon>
        <taxon>Pentapetalae</taxon>
        <taxon>rosids</taxon>
        <taxon>fabids</taxon>
        <taxon>Rosales</taxon>
        <taxon>Cannabaceae</taxon>
        <taxon>Parasponia</taxon>
    </lineage>
</organism>
<sequence length="194" mass="21698">MEFTELASFALSPAVSDTYRIVKFKNGLNRNIHNRIVIHSFATFFEVVLAAQQAEVVENKQGARKNKSNDRKVKKRTKDSGLPKVHQTTKAIRAMVHQNTQARSEQSRDISQAISSRPPYQHQYHPQGYTLNFQTLQVSRSQRGCEYGSSSPGSSNSRPGQGRGNKGKRKVTGQAYAISRTDSISEYIGRGIID</sequence>
<feature type="region of interest" description="Disordered" evidence="1">
    <location>
        <begin position="59"/>
        <end position="126"/>
    </location>
</feature>
<dbReference type="EMBL" id="JXTB01000919">
    <property type="protein sequence ID" value="PON31836.1"/>
    <property type="molecule type" value="Genomic_DNA"/>
</dbReference>
<feature type="compositionally biased region" description="Low complexity" evidence="1">
    <location>
        <begin position="148"/>
        <end position="160"/>
    </location>
</feature>
<accession>A0A2P5A5M3</accession>
<feature type="compositionally biased region" description="Polar residues" evidence="1">
    <location>
        <begin position="97"/>
        <end position="115"/>
    </location>
</feature>
<proteinExistence type="predicted"/>
<feature type="region of interest" description="Disordered" evidence="1">
    <location>
        <begin position="142"/>
        <end position="173"/>
    </location>
</feature>
<evidence type="ECO:0000313" key="3">
    <source>
        <dbReference type="Proteomes" id="UP000237105"/>
    </source>
</evidence>
<feature type="compositionally biased region" description="Basic residues" evidence="1">
    <location>
        <begin position="62"/>
        <end position="77"/>
    </location>
</feature>